<protein>
    <submittedName>
        <fullName evidence="5">Substrate-binding domain-containing protein</fullName>
    </submittedName>
</protein>
<comment type="subcellular location">
    <subcellularLocation>
        <location evidence="1">Cell envelope</location>
    </subcellularLocation>
</comment>
<sequence>MNKRLLGGLGLAVSAVLLLSACSGTGQETTDGDGGGTGDTESKGFTYAVVTHSAPGDSFWDRVKSGAEQAGSDYGVDVTYNSDPDPAKQSQLIDNAIAQGVDGIVVSMANPDGVKDSVERAVEAGIPVVTINSGLEKFKEFGAITHIGQSESIAGAAVGERLGAEGATKALCVIQEAGNIGLEERCAAAAEAFSGSMENLQVDGTNDAEVKATIKSKLQADPSIDAVLTLGGQYAIDAVGAVDESGSSAQVATFDLSEDVVSAIEAGSILFAVDQQPYVQGFLGVTALYLKSLNGNDIGGGQPVYSGPAFVTKDNAAEVAEFAKNGTR</sequence>
<dbReference type="PANTHER" id="PTHR30036:SF7">
    <property type="entry name" value="ABC TRANSPORTER PERIPLASMIC-BINDING PROTEIN YPHF"/>
    <property type="match status" value="1"/>
</dbReference>
<feature type="domain" description="Periplasmic binding protein" evidence="4">
    <location>
        <begin position="49"/>
        <end position="289"/>
    </location>
</feature>
<accession>A0AAU7VTR6</accession>
<dbReference type="PANTHER" id="PTHR30036">
    <property type="entry name" value="D-XYLOSE-BINDING PERIPLASMIC PROTEIN"/>
    <property type="match status" value="1"/>
</dbReference>
<dbReference type="PROSITE" id="PS51257">
    <property type="entry name" value="PROKAR_LIPOPROTEIN"/>
    <property type="match status" value="1"/>
</dbReference>
<proteinExistence type="inferred from homology"/>
<comment type="similarity">
    <text evidence="2">Belongs to the bacterial solute-binding protein 2 family.</text>
</comment>
<dbReference type="Gene3D" id="3.40.50.2300">
    <property type="match status" value="2"/>
</dbReference>
<dbReference type="EMBL" id="CP158357">
    <property type="protein sequence ID" value="XBX77857.1"/>
    <property type="molecule type" value="Genomic_DNA"/>
</dbReference>
<dbReference type="InterPro" id="IPR025997">
    <property type="entry name" value="SBP_2_dom"/>
</dbReference>
<dbReference type="InterPro" id="IPR050555">
    <property type="entry name" value="Bact_Solute-Bind_Prot2"/>
</dbReference>
<feature type="signal peptide" evidence="3">
    <location>
        <begin position="1"/>
        <end position="26"/>
    </location>
</feature>
<feature type="chain" id="PRO_5043728311" evidence="3">
    <location>
        <begin position="27"/>
        <end position="328"/>
    </location>
</feature>
<gene>
    <name evidence="5" type="ORF">ABS642_18380</name>
</gene>
<evidence type="ECO:0000256" key="2">
    <source>
        <dbReference type="ARBA" id="ARBA00007639"/>
    </source>
</evidence>
<dbReference type="Pfam" id="PF13407">
    <property type="entry name" value="Peripla_BP_4"/>
    <property type="match status" value="1"/>
</dbReference>
<organism evidence="5">
    <name type="scientific">Microbacterium sp. A8/3-1</name>
    <dbReference type="NCBI Taxonomy" id="3160749"/>
    <lineage>
        <taxon>Bacteria</taxon>
        <taxon>Bacillati</taxon>
        <taxon>Actinomycetota</taxon>
        <taxon>Actinomycetes</taxon>
        <taxon>Micrococcales</taxon>
        <taxon>Microbacteriaceae</taxon>
        <taxon>Microbacterium</taxon>
    </lineage>
</organism>
<evidence type="ECO:0000256" key="3">
    <source>
        <dbReference type="SAM" id="SignalP"/>
    </source>
</evidence>
<dbReference type="GO" id="GO:0030288">
    <property type="term" value="C:outer membrane-bounded periplasmic space"/>
    <property type="evidence" value="ECO:0007669"/>
    <property type="project" value="TreeGrafter"/>
</dbReference>
<dbReference type="RefSeq" id="WP_350351270.1">
    <property type="nucleotide sequence ID" value="NZ_CP158357.1"/>
</dbReference>
<dbReference type="InterPro" id="IPR028082">
    <property type="entry name" value="Peripla_BP_I"/>
</dbReference>
<reference evidence="5" key="1">
    <citation type="submission" date="2024-06" db="EMBL/GenBank/DDBJ databases">
        <title>Draft genome sequence of Microbacterium sp. strain A8/3-1, isolated from Oxytropis tragacanthoides Fisch. ex DC. Root nodules in the Altai region of Russia.</title>
        <authorList>
            <person name="Sazanova A."/>
            <person name="Guro P."/>
            <person name="Kuznetsova I."/>
            <person name="Belimov A."/>
            <person name="Safronova V."/>
        </authorList>
    </citation>
    <scope>NUCLEOTIDE SEQUENCE</scope>
    <source>
        <strain evidence="5">A8/3-1</strain>
    </source>
</reference>
<name>A0AAU7VTR6_9MICO</name>
<evidence type="ECO:0000259" key="4">
    <source>
        <dbReference type="Pfam" id="PF13407"/>
    </source>
</evidence>
<keyword evidence="3" id="KW-0732">Signal</keyword>
<dbReference type="SUPFAM" id="SSF53822">
    <property type="entry name" value="Periplasmic binding protein-like I"/>
    <property type="match status" value="1"/>
</dbReference>
<dbReference type="GO" id="GO:0030246">
    <property type="term" value="F:carbohydrate binding"/>
    <property type="evidence" value="ECO:0007669"/>
    <property type="project" value="TreeGrafter"/>
</dbReference>
<evidence type="ECO:0000256" key="1">
    <source>
        <dbReference type="ARBA" id="ARBA00004196"/>
    </source>
</evidence>
<dbReference type="AlphaFoldDB" id="A0AAU7VTR6"/>
<evidence type="ECO:0000313" key="5">
    <source>
        <dbReference type="EMBL" id="XBX77857.1"/>
    </source>
</evidence>